<evidence type="ECO:0000313" key="2">
    <source>
        <dbReference type="Proteomes" id="UP000670092"/>
    </source>
</evidence>
<protein>
    <submittedName>
        <fullName evidence="1">Uncharacterized protein</fullName>
    </submittedName>
</protein>
<reference evidence="1 2" key="1">
    <citation type="submission" date="2021-01" db="EMBL/GenBank/DDBJ databases">
        <title>Chromosome-level genome assembly of a human fungal pathogen reveals clustering of transcriptionally co-regulated genes.</title>
        <authorList>
            <person name="Voorhies M."/>
            <person name="Cohen S."/>
            <person name="Shea T.P."/>
            <person name="Petrus S."/>
            <person name="Munoz J.F."/>
            <person name="Poplawski S."/>
            <person name="Goldman W.E."/>
            <person name="Michael T."/>
            <person name="Cuomo C.A."/>
            <person name="Sil A."/>
            <person name="Beyhan S."/>
        </authorList>
    </citation>
    <scope>NUCLEOTIDE SEQUENCE [LARGE SCALE GENOMIC DNA]</scope>
    <source>
        <strain evidence="1 2">G184AR</strain>
    </source>
</reference>
<comment type="caution">
    <text evidence="1">The sequence shown here is derived from an EMBL/GenBank/DDBJ whole genome shotgun (WGS) entry which is preliminary data.</text>
</comment>
<accession>A0A8H7Z4J7</accession>
<proteinExistence type="predicted"/>
<name>A0A8H7Z4J7_AJECA</name>
<dbReference type="EMBL" id="JAEVHI010000001">
    <property type="protein sequence ID" value="KAG5303757.1"/>
    <property type="molecule type" value="Genomic_DNA"/>
</dbReference>
<dbReference type="AlphaFoldDB" id="A0A8H7Z4J7"/>
<evidence type="ECO:0000313" key="1">
    <source>
        <dbReference type="EMBL" id="KAG5303757.1"/>
    </source>
</evidence>
<dbReference type="VEuPathDB" id="FungiDB:I7I52_01863"/>
<sequence>MTFPLFPAGFSLFDPERKEACGQSPRHQVPCVHVARVHYIQSCADGEVYGSAPGDKTCISQIRR</sequence>
<gene>
    <name evidence="1" type="ORF">I7I52_01863</name>
</gene>
<dbReference type="Proteomes" id="UP000670092">
    <property type="component" value="Unassembled WGS sequence"/>
</dbReference>
<organism evidence="1 2">
    <name type="scientific">Ajellomyces capsulatus</name>
    <name type="common">Darling's disease fungus</name>
    <name type="synonym">Histoplasma capsulatum</name>
    <dbReference type="NCBI Taxonomy" id="5037"/>
    <lineage>
        <taxon>Eukaryota</taxon>
        <taxon>Fungi</taxon>
        <taxon>Dikarya</taxon>
        <taxon>Ascomycota</taxon>
        <taxon>Pezizomycotina</taxon>
        <taxon>Eurotiomycetes</taxon>
        <taxon>Eurotiomycetidae</taxon>
        <taxon>Onygenales</taxon>
        <taxon>Ajellomycetaceae</taxon>
        <taxon>Histoplasma</taxon>
    </lineage>
</organism>